<dbReference type="InterPro" id="IPR005467">
    <property type="entry name" value="His_kinase_dom"/>
</dbReference>
<feature type="region of interest" description="Disordered" evidence="14">
    <location>
        <begin position="600"/>
        <end position="623"/>
    </location>
</feature>
<feature type="compositionally biased region" description="Basic and acidic residues" evidence="14">
    <location>
        <begin position="614"/>
        <end position="623"/>
    </location>
</feature>
<dbReference type="InterPro" id="IPR036890">
    <property type="entry name" value="HATPase_C_sf"/>
</dbReference>
<dbReference type="PANTHER" id="PTHR34220:SF7">
    <property type="entry name" value="SENSOR HISTIDINE KINASE YPDA"/>
    <property type="match status" value="1"/>
</dbReference>
<dbReference type="Pfam" id="PF02743">
    <property type="entry name" value="dCache_1"/>
    <property type="match status" value="1"/>
</dbReference>
<dbReference type="SMART" id="SM00387">
    <property type="entry name" value="HATPase_c"/>
    <property type="match status" value="1"/>
</dbReference>
<feature type="domain" description="HAMP" evidence="17">
    <location>
        <begin position="325"/>
        <end position="377"/>
    </location>
</feature>
<dbReference type="GO" id="GO:0005886">
    <property type="term" value="C:plasma membrane"/>
    <property type="evidence" value="ECO:0007669"/>
    <property type="project" value="UniProtKB-SubCell"/>
</dbReference>
<dbReference type="SMART" id="SM00304">
    <property type="entry name" value="HAMP"/>
    <property type="match status" value="1"/>
</dbReference>
<feature type="domain" description="Histidine kinase" evidence="16">
    <location>
        <begin position="489"/>
        <end position="601"/>
    </location>
</feature>
<keyword evidence="9 18" id="KW-0418">Kinase</keyword>
<protein>
    <recommendedName>
        <fullName evidence="3">histidine kinase</fullName>
        <ecNumber evidence="3">2.7.13.3</ecNumber>
    </recommendedName>
</protein>
<dbReference type="Gene3D" id="3.30.450.20">
    <property type="entry name" value="PAS domain"/>
    <property type="match status" value="2"/>
</dbReference>
<dbReference type="Gene3D" id="3.30.565.10">
    <property type="entry name" value="Histidine kinase-like ATPase, C-terminal domain"/>
    <property type="match status" value="1"/>
</dbReference>
<evidence type="ECO:0000256" key="5">
    <source>
        <dbReference type="ARBA" id="ARBA00022553"/>
    </source>
</evidence>
<dbReference type="AlphaFoldDB" id="A0A4S4BET5"/>
<evidence type="ECO:0000256" key="9">
    <source>
        <dbReference type="ARBA" id="ARBA00022777"/>
    </source>
</evidence>
<organism evidence="18 19">
    <name type="scientific">Cohnella fermenti</name>
    <dbReference type="NCBI Taxonomy" id="2565925"/>
    <lineage>
        <taxon>Bacteria</taxon>
        <taxon>Bacillati</taxon>
        <taxon>Bacillota</taxon>
        <taxon>Bacilli</taxon>
        <taxon>Bacillales</taxon>
        <taxon>Paenibacillaceae</taxon>
        <taxon>Cohnella</taxon>
    </lineage>
</organism>
<keyword evidence="5" id="KW-0597">Phosphoprotein</keyword>
<sequence length="623" mass="70782">MISRLLERLKLRNTRLSSKLILIYLLLTVVPMSLLGYLSYVQFSRSIEEQIGEYMPRFLYQANSNVEQRISELASLPDLLFNSDDMIAILRRDEEQSVSDLNKDLFAVNSYMSRTYLAGSNPDVLAVFLLSKNRLFQSSKVAYSGFDRDQAIAPYRYELTGLVEKPKIILPSETTLKFQNDVPYILIMKQIADTDNRRIIGTMFIAVQLTFIDRILHDFEKNDKADLWVMNRKGERLYHTDPELIGTFDPEIGRYPILSGSFRTTGPGPDRLVSVTESTELGWVFVHSIPLRYLTEKTDLVRNVTVFVFIGVVLVTAILAVVLSLNITRPLKKLSRLMKNAEMGHFQADHSLQSRDEVGSLARSFNSMITTTRELIQTNYRIEIRQKEAELYALQSQINPHFIYNTLETIGMAVEEQETDTVVDMVTLLGRMLRFSVGNKAKAVPVSEEVQHIRDYLTIQKYRFEDRLTFDIQLGADIEKDNLYSPKFILQPIVENAIKHGLETRKALDIQIAIGKELSFRSGKHDVVYRIRDNGPGIPAERMAELEEALRSDTHIDKDSGFGLSNVNARIVLMHGPEYGLQLHSIYGKGTEVIVRIPARDGTESAAESGGGRIDSEPSRGEE</sequence>
<keyword evidence="13 15" id="KW-0472">Membrane</keyword>
<evidence type="ECO:0000256" key="11">
    <source>
        <dbReference type="ARBA" id="ARBA00022989"/>
    </source>
</evidence>
<evidence type="ECO:0000256" key="7">
    <source>
        <dbReference type="ARBA" id="ARBA00022692"/>
    </source>
</evidence>
<keyword evidence="10" id="KW-0067">ATP-binding</keyword>
<evidence type="ECO:0000313" key="19">
    <source>
        <dbReference type="Proteomes" id="UP000310636"/>
    </source>
</evidence>
<keyword evidence="7 15" id="KW-0812">Transmembrane</keyword>
<proteinExistence type="predicted"/>
<feature type="transmembrane region" description="Helical" evidence="15">
    <location>
        <begin position="21"/>
        <end position="40"/>
    </location>
</feature>
<keyword evidence="12" id="KW-0902">Two-component regulatory system</keyword>
<dbReference type="Pfam" id="PF00672">
    <property type="entry name" value="HAMP"/>
    <property type="match status" value="1"/>
</dbReference>
<keyword evidence="4" id="KW-1003">Cell membrane</keyword>
<dbReference type="InterPro" id="IPR033479">
    <property type="entry name" value="dCache_1"/>
</dbReference>
<evidence type="ECO:0000259" key="17">
    <source>
        <dbReference type="PROSITE" id="PS50885"/>
    </source>
</evidence>
<evidence type="ECO:0000256" key="3">
    <source>
        <dbReference type="ARBA" id="ARBA00012438"/>
    </source>
</evidence>
<comment type="caution">
    <text evidence="18">The sequence shown here is derived from an EMBL/GenBank/DDBJ whole genome shotgun (WGS) entry which is preliminary data.</text>
</comment>
<dbReference type="EC" id="2.7.13.3" evidence="3"/>
<dbReference type="InterPro" id="IPR003594">
    <property type="entry name" value="HATPase_dom"/>
</dbReference>
<dbReference type="SUPFAM" id="SSF158472">
    <property type="entry name" value="HAMP domain-like"/>
    <property type="match status" value="1"/>
</dbReference>
<evidence type="ECO:0000259" key="16">
    <source>
        <dbReference type="PROSITE" id="PS50109"/>
    </source>
</evidence>
<dbReference type="PROSITE" id="PS50109">
    <property type="entry name" value="HIS_KIN"/>
    <property type="match status" value="1"/>
</dbReference>
<dbReference type="Gene3D" id="6.10.340.10">
    <property type="match status" value="1"/>
</dbReference>
<feature type="transmembrane region" description="Helical" evidence="15">
    <location>
        <begin position="306"/>
        <end position="328"/>
    </location>
</feature>
<dbReference type="SUPFAM" id="SSF55874">
    <property type="entry name" value="ATPase domain of HSP90 chaperone/DNA topoisomerase II/histidine kinase"/>
    <property type="match status" value="1"/>
</dbReference>
<comment type="catalytic activity">
    <reaction evidence="1">
        <text>ATP + protein L-histidine = ADP + protein N-phospho-L-histidine.</text>
        <dbReference type="EC" id="2.7.13.3"/>
    </reaction>
</comment>
<dbReference type="PANTHER" id="PTHR34220">
    <property type="entry name" value="SENSOR HISTIDINE KINASE YPDA"/>
    <property type="match status" value="1"/>
</dbReference>
<evidence type="ECO:0000256" key="2">
    <source>
        <dbReference type="ARBA" id="ARBA00004651"/>
    </source>
</evidence>
<dbReference type="OrthoDB" id="9776552at2"/>
<keyword evidence="6" id="KW-0808">Transferase</keyword>
<accession>A0A4S4BET5</accession>
<dbReference type="PROSITE" id="PS50885">
    <property type="entry name" value="HAMP"/>
    <property type="match status" value="1"/>
</dbReference>
<dbReference type="EMBL" id="SSOB01000080">
    <property type="protein sequence ID" value="THF72574.1"/>
    <property type="molecule type" value="Genomic_DNA"/>
</dbReference>
<comment type="subcellular location">
    <subcellularLocation>
        <location evidence="2">Cell membrane</location>
        <topology evidence="2">Multi-pass membrane protein</topology>
    </subcellularLocation>
</comment>
<dbReference type="PRINTS" id="PR00344">
    <property type="entry name" value="BCTRLSENSOR"/>
</dbReference>
<evidence type="ECO:0000256" key="8">
    <source>
        <dbReference type="ARBA" id="ARBA00022741"/>
    </source>
</evidence>
<dbReference type="InterPro" id="IPR004358">
    <property type="entry name" value="Sig_transdc_His_kin-like_C"/>
</dbReference>
<dbReference type="CDD" id="cd06225">
    <property type="entry name" value="HAMP"/>
    <property type="match status" value="1"/>
</dbReference>
<evidence type="ECO:0000256" key="13">
    <source>
        <dbReference type="ARBA" id="ARBA00023136"/>
    </source>
</evidence>
<evidence type="ECO:0000256" key="4">
    <source>
        <dbReference type="ARBA" id="ARBA00022475"/>
    </source>
</evidence>
<evidence type="ECO:0000256" key="10">
    <source>
        <dbReference type="ARBA" id="ARBA00022840"/>
    </source>
</evidence>
<evidence type="ECO:0000256" key="6">
    <source>
        <dbReference type="ARBA" id="ARBA00022679"/>
    </source>
</evidence>
<dbReference type="InterPro" id="IPR050640">
    <property type="entry name" value="Bact_2-comp_sensor_kinase"/>
</dbReference>
<dbReference type="Pfam" id="PF06580">
    <property type="entry name" value="His_kinase"/>
    <property type="match status" value="1"/>
</dbReference>
<evidence type="ECO:0000256" key="15">
    <source>
        <dbReference type="SAM" id="Phobius"/>
    </source>
</evidence>
<name>A0A4S4BET5_9BACL</name>
<keyword evidence="11 15" id="KW-1133">Transmembrane helix</keyword>
<dbReference type="InterPro" id="IPR010559">
    <property type="entry name" value="Sig_transdc_His_kin_internal"/>
</dbReference>
<evidence type="ECO:0000256" key="1">
    <source>
        <dbReference type="ARBA" id="ARBA00000085"/>
    </source>
</evidence>
<gene>
    <name evidence="18" type="ORF">E6C55_32740</name>
</gene>
<dbReference type="InterPro" id="IPR003660">
    <property type="entry name" value="HAMP_dom"/>
</dbReference>
<keyword evidence="19" id="KW-1185">Reference proteome</keyword>
<keyword evidence="8" id="KW-0547">Nucleotide-binding</keyword>
<dbReference type="Proteomes" id="UP000310636">
    <property type="component" value="Unassembled WGS sequence"/>
</dbReference>
<dbReference type="Pfam" id="PF02518">
    <property type="entry name" value="HATPase_c"/>
    <property type="match status" value="1"/>
</dbReference>
<dbReference type="GO" id="GO:0005524">
    <property type="term" value="F:ATP binding"/>
    <property type="evidence" value="ECO:0007669"/>
    <property type="project" value="UniProtKB-KW"/>
</dbReference>
<dbReference type="GO" id="GO:0000155">
    <property type="term" value="F:phosphorelay sensor kinase activity"/>
    <property type="evidence" value="ECO:0007669"/>
    <property type="project" value="InterPro"/>
</dbReference>
<reference evidence="18 19" key="1">
    <citation type="submission" date="2019-04" db="EMBL/GenBank/DDBJ databases">
        <title>Cohnella sp. nov. isolated from preserved vegetables.</title>
        <authorList>
            <person name="Lin S.-Y."/>
            <person name="Hung M.-H."/>
            <person name="Young C.-C."/>
        </authorList>
    </citation>
    <scope>NUCLEOTIDE SEQUENCE [LARGE SCALE GENOMIC DNA]</scope>
    <source>
        <strain evidence="18 19">CC-MHH1044</strain>
    </source>
</reference>
<evidence type="ECO:0000256" key="14">
    <source>
        <dbReference type="SAM" id="MobiDB-lite"/>
    </source>
</evidence>
<evidence type="ECO:0000256" key="12">
    <source>
        <dbReference type="ARBA" id="ARBA00023012"/>
    </source>
</evidence>
<evidence type="ECO:0000313" key="18">
    <source>
        <dbReference type="EMBL" id="THF72574.1"/>
    </source>
</evidence>